<comment type="caution">
    <text evidence="1">The sequence shown here is derived from an EMBL/GenBank/DDBJ whole genome shotgun (WGS) entry which is preliminary data.</text>
</comment>
<name>A0ABN9R3I5_9DINO</name>
<protein>
    <submittedName>
        <fullName evidence="1">Uncharacterized protein</fullName>
    </submittedName>
</protein>
<reference evidence="1" key="1">
    <citation type="submission" date="2023-10" db="EMBL/GenBank/DDBJ databases">
        <authorList>
            <person name="Chen Y."/>
            <person name="Shah S."/>
            <person name="Dougan E. K."/>
            <person name="Thang M."/>
            <person name="Chan C."/>
        </authorList>
    </citation>
    <scope>NUCLEOTIDE SEQUENCE [LARGE SCALE GENOMIC DNA]</scope>
</reference>
<gene>
    <name evidence="1" type="ORF">PCOR1329_LOCUS17309</name>
</gene>
<organism evidence="1 2">
    <name type="scientific">Prorocentrum cordatum</name>
    <dbReference type="NCBI Taxonomy" id="2364126"/>
    <lineage>
        <taxon>Eukaryota</taxon>
        <taxon>Sar</taxon>
        <taxon>Alveolata</taxon>
        <taxon>Dinophyceae</taxon>
        <taxon>Prorocentrales</taxon>
        <taxon>Prorocentraceae</taxon>
        <taxon>Prorocentrum</taxon>
    </lineage>
</organism>
<evidence type="ECO:0000313" key="1">
    <source>
        <dbReference type="EMBL" id="CAK0813334.1"/>
    </source>
</evidence>
<dbReference type="EMBL" id="CAUYUJ010005355">
    <property type="protein sequence ID" value="CAK0813334.1"/>
    <property type="molecule type" value="Genomic_DNA"/>
</dbReference>
<accession>A0ABN9R3I5</accession>
<sequence length="191" mass="21983">MVRLSQQSDFRLDLTLAARYYGQNRTKQDVVPALRGRQLTKATISELIASGCCGGYQLKHLEAWFNAVNSNANEMQVFQARLHVCWAEPELKQMCGSLARKLRSMMGGTAKEDPDHTRTLTTRTVYRYWNLVTFALQATVQRIRYWQAVVRQPYNHTHLLSVFFGQVRRELNADLRCPPTFLEDGSLNVDE</sequence>
<keyword evidence="2" id="KW-1185">Reference proteome</keyword>
<dbReference type="Proteomes" id="UP001189429">
    <property type="component" value="Unassembled WGS sequence"/>
</dbReference>
<feature type="non-terminal residue" evidence="1">
    <location>
        <position position="191"/>
    </location>
</feature>
<proteinExistence type="predicted"/>
<evidence type="ECO:0000313" key="2">
    <source>
        <dbReference type="Proteomes" id="UP001189429"/>
    </source>
</evidence>